<geneLocation type="plasmid" evidence="2">
    <name>pacpol2</name>
</geneLocation>
<accession>A0A2Z5GAS9</accession>
<keyword evidence="2" id="KW-1185">Reference proteome</keyword>
<organism evidence="1 2">
    <name type="scientific">Acidisarcina polymorpha</name>
    <dbReference type="NCBI Taxonomy" id="2211140"/>
    <lineage>
        <taxon>Bacteria</taxon>
        <taxon>Pseudomonadati</taxon>
        <taxon>Acidobacteriota</taxon>
        <taxon>Terriglobia</taxon>
        <taxon>Terriglobales</taxon>
        <taxon>Acidobacteriaceae</taxon>
        <taxon>Acidisarcina</taxon>
    </lineage>
</organism>
<proteinExistence type="predicted"/>
<evidence type="ECO:0000313" key="2">
    <source>
        <dbReference type="Proteomes" id="UP000253606"/>
    </source>
</evidence>
<keyword evidence="1" id="KW-0614">Plasmid</keyword>
<protein>
    <submittedName>
        <fullName evidence="1">Uncharacterized protein</fullName>
    </submittedName>
</protein>
<evidence type="ECO:0000313" key="1">
    <source>
        <dbReference type="EMBL" id="AXC16099.1"/>
    </source>
</evidence>
<dbReference type="RefSeq" id="WP_114211287.1">
    <property type="nucleotide sequence ID" value="NZ_CP030842.1"/>
</dbReference>
<sequence>MSHVATLIDELLDVSLAQLSDLKEYAQALELEEGPFISNDRFVTGKRAEWSCLLLSSRPPSGRRRSRVPYARYLDFAE</sequence>
<dbReference type="EMBL" id="CP030842">
    <property type="protein sequence ID" value="AXC16099.1"/>
    <property type="molecule type" value="Genomic_DNA"/>
</dbReference>
<dbReference type="AlphaFoldDB" id="A0A2Z5GAS9"/>
<dbReference type="KEGG" id="abas:ACPOL_6891"/>
<dbReference type="Proteomes" id="UP000253606">
    <property type="component" value="Plasmid pACPOL2"/>
</dbReference>
<gene>
    <name evidence="1" type="ORF">ACPOL_6891</name>
</gene>
<reference evidence="1 2" key="1">
    <citation type="journal article" date="2018" name="Front. Microbiol.">
        <title>Hydrolytic Capabilities as a Key to Environmental Success: Chitinolytic and Cellulolytic Acidobacteria From Acidic Sub-arctic Soils and Boreal Peatlands.</title>
        <authorList>
            <person name="Belova S.E."/>
            <person name="Ravin N.V."/>
            <person name="Pankratov T.A."/>
            <person name="Rakitin A.L."/>
            <person name="Ivanova A.A."/>
            <person name="Beletsky A.V."/>
            <person name="Mardanov A.V."/>
            <person name="Sinninghe Damste J.S."/>
            <person name="Dedysh S.N."/>
        </authorList>
    </citation>
    <scope>NUCLEOTIDE SEQUENCE [LARGE SCALE GENOMIC DNA]</scope>
    <source>
        <strain evidence="1 2">SBC82</strain>
        <plasmid evidence="2">pacpol2</plasmid>
    </source>
</reference>
<name>A0A2Z5GAS9_9BACT</name>